<protein>
    <recommendedName>
        <fullName evidence="3">BRCT domain-containing protein</fullName>
    </recommendedName>
</protein>
<dbReference type="Gene3D" id="1.20.5.170">
    <property type="match status" value="1"/>
</dbReference>
<feature type="domain" description="BRCT" evidence="3">
    <location>
        <begin position="574"/>
        <end position="667"/>
    </location>
</feature>
<dbReference type="EMBL" id="GG745328">
    <property type="protein sequence ID" value="KNE54735.1"/>
    <property type="molecule type" value="Genomic_DNA"/>
</dbReference>
<gene>
    <name evidence="4" type="ORF">AMAG_00694</name>
</gene>
<dbReference type="OrthoDB" id="2384350at2759"/>
<dbReference type="PANTHER" id="PTHR23159:SF60">
    <property type="entry name" value="SPINDLE ASSEMBLY ABNORMAL PROTEIN 4"/>
    <property type="match status" value="1"/>
</dbReference>
<dbReference type="PANTHER" id="PTHR23159">
    <property type="entry name" value="CENTROSOMAL PROTEIN 2"/>
    <property type="match status" value="1"/>
</dbReference>
<sequence length="756" mass="82388">MAKKASARAGTSNNNGTKRNNSIPPLRPPKMAFHSASATASPAPTVPRPSMPMMAGPKRTPSMPSVPAGAPADGDADGAGSETQRPRQPVDMDMDDADAPHNDGPEAGAAASANTRPSTLGASRVAHVVADLDAIQRSVLDDLRAFVSQQNTRLAKSKVHTHHLAAEFASLEARLAQAVADRDTLVAAVHKLEEEMQDRDTKIATLAELAQHASEELAAKDDQVEQLTEQLTAVASQLQHLESERDQAIAQAEDAEQRLRVRSAEVDVLQEDLARKSDMTRDLEEEVQRLTGEHTSLVYERENLMNQVARHEERIQELAEQTKAMAELETFARNAQDEMATLTQQIESKDLELIRVSRLLEDSGVQRSGLEDQLREEQSKYKAQLESIELLHNTMDELQGKNRNLDQELETARKRIAELEAAAVAGGGAAGSAEPAARGGPSQGILLPVAEEDDIGARNDAVMKLQKGLPFAIPKTRGPSSVMSTSEHIFSTLERLGIGNKRKAGAMSTVGDGFRIPDPAAKRRALDTMSITGRSEFRMPTTPAAPRLGPSTAMTTRSGAVPSVSPRLGLIPKSTVVTFSGFRESLPGFHPKLKETLSQHIIDLNGGVKHESDEFDYSITHVLTPPNSRTIKTLAAALSHRFLVFDVQWVYDSVKAGRFLPVDPKHGVRYFNTPFKGKTLCITDAFREENAARVFRMENAELLVQKYGKGTIVSDPNKADWVLTSASDKSTFKGRVIDWTAFIKIIVPDYQKEASS</sequence>
<evidence type="ECO:0000313" key="5">
    <source>
        <dbReference type="Proteomes" id="UP000054350"/>
    </source>
</evidence>
<dbReference type="Proteomes" id="UP000054350">
    <property type="component" value="Unassembled WGS sequence"/>
</dbReference>
<evidence type="ECO:0000256" key="1">
    <source>
        <dbReference type="SAM" id="Coils"/>
    </source>
</evidence>
<feature type="coiled-coil region" evidence="1">
    <location>
        <begin position="175"/>
        <end position="422"/>
    </location>
</feature>
<reference evidence="5" key="2">
    <citation type="submission" date="2009-11" db="EMBL/GenBank/DDBJ databases">
        <title>The Genome Sequence of Allomyces macrogynus strain ATCC 38327.</title>
        <authorList>
            <consortium name="The Broad Institute Genome Sequencing Platform"/>
            <person name="Russ C."/>
            <person name="Cuomo C."/>
            <person name="Shea T."/>
            <person name="Young S.K."/>
            <person name="Zeng Q."/>
            <person name="Koehrsen M."/>
            <person name="Haas B."/>
            <person name="Borodovsky M."/>
            <person name="Guigo R."/>
            <person name="Alvarado L."/>
            <person name="Berlin A."/>
            <person name="Borenstein D."/>
            <person name="Chen Z."/>
            <person name="Engels R."/>
            <person name="Freedman E."/>
            <person name="Gellesch M."/>
            <person name="Goldberg J."/>
            <person name="Griggs A."/>
            <person name="Gujja S."/>
            <person name="Heiman D."/>
            <person name="Hepburn T."/>
            <person name="Howarth C."/>
            <person name="Jen D."/>
            <person name="Larson L."/>
            <person name="Lewis B."/>
            <person name="Mehta T."/>
            <person name="Park D."/>
            <person name="Pearson M."/>
            <person name="Roberts A."/>
            <person name="Saif S."/>
            <person name="Shenoy N."/>
            <person name="Sisk P."/>
            <person name="Stolte C."/>
            <person name="Sykes S."/>
            <person name="Walk T."/>
            <person name="White J."/>
            <person name="Yandava C."/>
            <person name="Burger G."/>
            <person name="Gray M.W."/>
            <person name="Holland P.W.H."/>
            <person name="King N."/>
            <person name="Lang F.B.F."/>
            <person name="Roger A.J."/>
            <person name="Ruiz-Trillo I."/>
            <person name="Lander E."/>
            <person name="Nusbaum C."/>
        </authorList>
    </citation>
    <scope>NUCLEOTIDE SEQUENCE [LARGE SCALE GENOMIC DNA]</scope>
    <source>
        <strain evidence="5">ATCC 38327</strain>
    </source>
</reference>
<keyword evidence="5" id="KW-1185">Reference proteome</keyword>
<reference evidence="4 5" key="1">
    <citation type="submission" date="2009-11" db="EMBL/GenBank/DDBJ databases">
        <title>Annotation of Allomyces macrogynus ATCC 38327.</title>
        <authorList>
            <consortium name="The Broad Institute Genome Sequencing Platform"/>
            <person name="Russ C."/>
            <person name="Cuomo C."/>
            <person name="Burger G."/>
            <person name="Gray M.W."/>
            <person name="Holland P.W.H."/>
            <person name="King N."/>
            <person name="Lang F.B.F."/>
            <person name="Roger A.J."/>
            <person name="Ruiz-Trillo I."/>
            <person name="Young S.K."/>
            <person name="Zeng Q."/>
            <person name="Gargeya S."/>
            <person name="Fitzgerald M."/>
            <person name="Haas B."/>
            <person name="Abouelleil A."/>
            <person name="Alvarado L."/>
            <person name="Arachchi H.M."/>
            <person name="Berlin A."/>
            <person name="Chapman S.B."/>
            <person name="Gearin G."/>
            <person name="Goldberg J."/>
            <person name="Griggs A."/>
            <person name="Gujja S."/>
            <person name="Hansen M."/>
            <person name="Heiman D."/>
            <person name="Howarth C."/>
            <person name="Larimer J."/>
            <person name="Lui A."/>
            <person name="MacDonald P.J.P."/>
            <person name="McCowen C."/>
            <person name="Montmayeur A."/>
            <person name="Murphy C."/>
            <person name="Neiman D."/>
            <person name="Pearson M."/>
            <person name="Priest M."/>
            <person name="Roberts A."/>
            <person name="Saif S."/>
            <person name="Shea T."/>
            <person name="Sisk P."/>
            <person name="Stolte C."/>
            <person name="Sykes S."/>
            <person name="Wortman J."/>
            <person name="Nusbaum C."/>
            <person name="Birren B."/>
        </authorList>
    </citation>
    <scope>NUCLEOTIDE SEQUENCE [LARGE SCALE GENOMIC DNA]</scope>
    <source>
        <strain evidence="4 5">ATCC 38327</strain>
    </source>
</reference>
<dbReference type="PROSITE" id="PS50172">
    <property type="entry name" value="BRCT"/>
    <property type="match status" value="1"/>
</dbReference>
<dbReference type="VEuPathDB" id="FungiDB:AMAG_00694"/>
<dbReference type="Gene3D" id="3.40.50.10190">
    <property type="entry name" value="BRCT domain"/>
    <property type="match status" value="1"/>
</dbReference>
<dbReference type="eggNOG" id="ENOG502S7T6">
    <property type="taxonomic scope" value="Eukaryota"/>
</dbReference>
<evidence type="ECO:0000313" key="4">
    <source>
        <dbReference type="EMBL" id="KNE54735.1"/>
    </source>
</evidence>
<dbReference type="AlphaFoldDB" id="A0A0L0RX67"/>
<dbReference type="InterPro" id="IPR001357">
    <property type="entry name" value="BRCT_dom"/>
</dbReference>
<feature type="region of interest" description="Disordered" evidence="2">
    <location>
        <begin position="537"/>
        <end position="561"/>
    </location>
</feature>
<dbReference type="SUPFAM" id="SSF52113">
    <property type="entry name" value="BRCT domain"/>
    <property type="match status" value="1"/>
</dbReference>
<evidence type="ECO:0000256" key="2">
    <source>
        <dbReference type="SAM" id="MobiDB-lite"/>
    </source>
</evidence>
<dbReference type="STRING" id="578462.A0A0L0RX67"/>
<proteinExistence type="predicted"/>
<evidence type="ECO:0000259" key="3">
    <source>
        <dbReference type="PROSITE" id="PS50172"/>
    </source>
</evidence>
<accession>A0A0L0RX67</accession>
<feature type="region of interest" description="Disordered" evidence="2">
    <location>
        <begin position="1"/>
        <end position="118"/>
    </location>
</feature>
<keyword evidence="1" id="KW-0175">Coiled coil</keyword>
<name>A0A0L0RX67_ALLM3</name>
<feature type="compositionally biased region" description="Polar residues" evidence="2">
    <location>
        <begin position="9"/>
        <end position="23"/>
    </location>
</feature>
<dbReference type="InterPro" id="IPR036420">
    <property type="entry name" value="BRCT_dom_sf"/>
</dbReference>
<organism evidence="4 5">
    <name type="scientific">Allomyces macrogynus (strain ATCC 38327)</name>
    <name type="common">Allomyces javanicus var. macrogynus</name>
    <dbReference type="NCBI Taxonomy" id="578462"/>
    <lineage>
        <taxon>Eukaryota</taxon>
        <taxon>Fungi</taxon>
        <taxon>Fungi incertae sedis</taxon>
        <taxon>Blastocladiomycota</taxon>
        <taxon>Blastocladiomycetes</taxon>
        <taxon>Blastocladiales</taxon>
        <taxon>Blastocladiaceae</taxon>
        <taxon>Allomyces</taxon>
    </lineage>
</organism>